<dbReference type="Pfam" id="PF16220">
    <property type="entry name" value="DUF4880"/>
    <property type="match status" value="1"/>
</dbReference>
<name>A0A4S4AZ86_9RHOO</name>
<dbReference type="InterPro" id="IPR012373">
    <property type="entry name" value="Ferrdict_sens_TM"/>
</dbReference>
<dbReference type="PANTHER" id="PTHR30273">
    <property type="entry name" value="PERIPLASMIC SIGNAL SENSOR AND SIGMA FACTOR ACTIVATOR FECR-RELATED"/>
    <property type="match status" value="1"/>
</dbReference>
<dbReference type="InterPro" id="IPR006860">
    <property type="entry name" value="FecR"/>
</dbReference>
<evidence type="ECO:0000313" key="3">
    <source>
        <dbReference type="EMBL" id="THF65489.1"/>
    </source>
</evidence>
<feature type="domain" description="FecR N-terminal" evidence="2">
    <location>
        <begin position="59"/>
        <end position="99"/>
    </location>
</feature>
<proteinExistence type="predicted"/>
<sequence>MPRSPPNSACPSAPCRSTWCARCRPTTGSPTPPACPPAMPAERVPAAMDAAPIDERIVDQAIGWLVRLQSGTASAADETACRQWRTAHPDHERAWQRLAGFSRRVHALPAQLAHATLEETQQRKAAQAGRRRTVLKSLALFGAAGVLGWQARDSGPWHRLAAQHATAVGERRRLQLADGGTLLLNTDTAVDVRYAAGERRIVLRRGEILIETMPDPAARPFFVDTPHGRLQALGTVFSVRLDGGGAGVATLRVRQGTVALRHADVGDVRVDAGRQLLFGPGLGGREPAPQPADADAEAWRDGLLVARRMPLAGFLAELGRYRPGVLRCDPEVAAMEISGVFSLDDTGHALQSLAQVFPLRIEQRTRYWVTVRGA</sequence>
<reference evidence="3 4" key="1">
    <citation type="submission" date="2019-04" db="EMBL/GenBank/DDBJ databases">
        <title>Azoarcus nasutitermitis sp. nov. isolated from termite nest.</title>
        <authorList>
            <person name="Lin S.-Y."/>
            <person name="Hameed A."/>
            <person name="Hsu Y.-H."/>
            <person name="Young C.-C."/>
        </authorList>
    </citation>
    <scope>NUCLEOTIDE SEQUENCE [LARGE SCALE GENOMIC DNA]</scope>
    <source>
        <strain evidence="3 4">CC-YHH838</strain>
    </source>
</reference>
<dbReference type="Gene3D" id="2.60.120.1440">
    <property type="match status" value="1"/>
</dbReference>
<evidence type="ECO:0000313" key="4">
    <source>
        <dbReference type="Proteomes" id="UP000308430"/>
    </source>
</evidence>
<evidence type="ECO:0000259" key="2">
    <source>
        <dbReference type="Pfam" id="PF16220"/>
    </source>
</evidence>
<gene>
    <name evidence="3" type="ORF">E6C76_07845</name>
</gene>
<dbReference type="AlphaFoldDB" id="A0A4S4AZ86"/>
<dbReference type="PIRSF" id="PIRSF018266">
    <property type="entry name" value="FecR"/>
    <property type="match status" value="1"/>
</dbReference>
<evidence type="ECO:0000259" key="1">
    <source>
        <dbReference type="Pfam" id="PF04773"/>
    </source>
</evidence>
<dbReference type="InterPro" id="IPR032623">
    <property type="entry name" value="FecR_N"/>
</dbReference>
<feature type="domain" description="FecR protein" evidence="1">
    <location>
        <begin position="164"/>
        <end position="251"/>
    </location>
</feature>
<keyword evidence="4" id="KW-1185">Reference proteome</keyword>
<organism evidence="3 4">
    <name type="scientific">Pseudothauera nasutitermitis</name>
    <dbReference type="NCBI Taxonomy" id="2565930"/>
    <lineage>
        <taxon>Bacteria</taxon>
        <taxon>Pseudomonadati</taxon>
        <taxon>Pseudomonadota</taxon>
        <taxon>Betaproteobacteria</taxon>
        <taxon>Rhodocyclales</taxon>
        <taxon>Zoogloeaceae</taxon>
        <taxon>Pseudothauera</taxon>
    </lineage>
</organism>
<protein>
    <submittedName>
        <fullName evidence="3">DUF4880 domain-containing protein</fullName>
    </submittedName>
</protein>
<dbReference type="PANTHER" id="PTHR30273:SF2">
    <property type="entry name" value="PROTEIN FECR"/>
    <property type="match status" value="1"/>
</dbReference>
<accession>A0A4S4AZ86</accession>
<dbReference type="EMBL" id="SSOC01000003">
    <property type="protein sequence ID" value="THF65489.1"/>
    <property type="molecule type" value="Genomic_DNA"/>
</dbReference>
<dbReference type="OrthoDB" id="1100567at2"/>
<dbReference type="Proteomes" id="UP000308430">
    <property type="component" value="Unassembled WGS sequence"/>
</dbReference>
<dbReference type="GO" id="GO:0016989">
    <property type="term" value="F:sigma factor antagonist activity"/>
    <property type="evidence" value="ECO:0007669"/>
    <property type="project" value="TreeGrafter"/>
</dbReference>
<comment type="caution">
    <text evidence="3">The sequence shown here is derived from an EMBL/GenBank/DDBJ whole genome shotgun (WGS) entry which is preliminary data.</text>
</comment>
<dbReference type="Pfam" id="PF04773">
    <property type="entry name" value="FecR"/>
    <property type="match status" value="1"/>
</dbReference>